<feature type="non-terminal residue" evidence="1">
    <location>
        <position position="1"/>
    </location>
</feature>
<evidence type="ECO:0000313" key="1">
    <source>
        <dbReference type="EMBL" id="GFQ64752.1"/>
    </source>
</evidence>
<gene>
    <name evidence="1" type="ORF">TNCT_229721</name>
</gene>
<dbReference type="EMBL" id="BMAO01010094">
    <property type="protein sequence ID" value="GFQ64752.1"/>
    <property type="molecule type" value="Genomic_DNA"/>
</dbReference>
<sequence>MIHPEAAYILIELWHEGPLTASSRTNRSRLQKHQIIYLLKIAQNPHWNLSHLGEAKVEIPMIHLEEKFCDSSFCFDVAENKSSRRGLASSISATCKYCGSSHGLITSNSVPAGYEVNL</sequence>
<comment type="caution">
    <text evidence="1">The sequence shown here is derived from an EMBL/GenBank/DDBJ whole genome shotgun (WGS) entry which is preliminary data.</text>
</comment>
<dbReference type="AlphaFoldDB" id="A0A8X6EY98"/>
<dbReference type="OrthoDB" id="6429968at2759"/>
<reference evidence="1" key="1">
    <citation type="submission" date="2020-07" db="EMBL/GenBank/DDBJ databases">
        <title>Multicomponent nature underlies the extraordinary mechanical properties of spider dragline silk.</title>
        <authorList>
            <person name="Kono N."/>
            <person name="Nakamura H."/>
            <person name="Mori M."/>
            <person name="Yoshida Y."/>
            <person name="Ohtoshi R."/>
            <person name="Malay A.D."/>
            <person name="Moran D.A.P."/>
            <person name="Tomita M."/>
            <person name="Numata K."/>
            <person name="Arakawa K."/>
        </authorList>
    </citation>
    <scope>NUCLEOTIDE SEQUENCE</scope>
</reference>
<dbReference type="Proteomes" id="UP000887116">
    <property type="component" value="Unassembled WGS sequence"/>
</dbReference>
<proteinExistence type="predicted"/>
<organism evidence="1 2">
    <name type="scientific">Trichonephila clavata</name>
    <name type="common">Joro spider</name>
    <name type="synonym">Nephila clavata</name>
    <dbReference type="NCBI Taxonomy" id="2740835"/>
    <lineage>
        <taxon>Eukaryota</taxon>
        <taxon>Metazoa</taxon>
        <taxon>Ecdysozoa</taxon>
        <taxon>Arthropoda</taxon>
        <taxon>Chelicerata</taxon>
        <taxon>Arachnida</taxon>
        <taxon>Araneae</taxon>
        <taxon>Araneomorphae</taxon>
        <taxon>Entelegynae</taxon>
        <taxon>Araneoidea</taxon>
        <taxon>Nephilidae</taxon>
        <taxon>Trichonephila</taxon>
    </lineage>
</organism>
<name>A0A8X6EY98_TRICU</name>
<protein>
    <submittedName>
        <fullName evidence="1">Uncharacterized protein</fullName>
    </submittedName>
</protein>
<accession>A0A8X6EY98</accession>
<evidence type="ECO:0000313" key="2">
    <source>
        <dbReference type="Proteomes" id="UP000887116"/>
    </source>
</evidence>
<keyword evidence="2" id="KW-1185">Reference proteome</keyword>